<sequence>MVGSTTSDKIKIETLEPSKEIEERRTKTVIVMKTSKLEDVK</sequence>
<accession>A0A1I9GC82</accession>
<gene>
    <name evidence="1" type="primary">Bm1096</name>
    <name evidence="1" type="ORF">BM_Bm1096</name>
</gene>
<protein>
    <submittedName>
        <fullName evidence="1">Bm1096</fullName>
    </submittedName>
</protein>
<name>A0A1I9GC82_BRUMA</name>
<reference evidence="1" key="2">
    <citation type="submission" date="2012-12" db="EMBL/GenBank/DDBJ databases">
        <authorList>
            <consortium name="WormBase Consortium"/>
            <person name="Ghedin E."/>
            <person name="Paulini M."/>
        </authorList>
    </citation>
    <scope>NUCLEOTIDE SEQUENCE</scope>
    <source>
        <strain evidence="1">FR3</strain>
    </source>
</reference>
<dbReference type="EMBL" id="LN855350">
    <property type="protein sequence ID" value="CRZ21996.1"/>
    <property type="molecule type" value="Genomic_DNA"/>
</dbReference>
<reference evidence="1" key="1">
    <citation type="journal article" date="2007" name="Science">
        <title>Draft genome of the filarial nematode parasite Brugia malayi.</title>
        <authorList>
            <person name="Ghedin E."/>
            <person name="Wang S."/>
            <person name="Spiro D."/>
            <person name="Caler E."/>
            <person name="Zhao Q."/>
            <person name="Crabtree J."/>
            <person name="Allen J.E."/>
            <person name="Delcher A.L."/>
            <person name="Guiliano D.B."/>
            <person name="Miranda-Saavedra D."/>
            <person name="Angiuoli S.V."/>
            <person name="Creasy T."/>
            <person name="Amedeo P."/>
            <person name="Haas B."/>
            <person name="El-Sayed N.M."/>
            <person name="Wortman J.R."/>
            <person name="Feldblyum T."/>
            <person name="Tallon L."/>
            <person name="Schatz M."/>
            <person name="Shumway M."/>
            <person name="Koo H."/>
            <person name="Salzberg S.L."/>
            <person name="Schobel S."/>
            <person name="Pertea M."/>
            <person name="Pop M."/>
            <person name="White O."/>
            <person name="Barton G.J."/>
            <person name="Carlow C.K."/>
            <person name="Crawford M.J."/>
            <person name="Daub J."/>
            <person name="Dimmic M.W."/>
            <person name="Estes C.F."/>
            <person name="Foster J.M."/>
            <person name="Ganatra M."/>
            <person name="Gregory W.F."/>
            <person name="Johnson N.M."/>
            <person name="Jin J."/>
            <person name="Komuniecki R."/>
            <person name="Korf I."/>
            <person name="Kumar S."/>
            <person name="Laney S."/>
            <person name="Li B.W."/>
            <person name="Li W."/>
            <person name="Lindblom T.H."/>
            <person name="Lustigman S."/>
            <person name="Ma D."/>
            <person name="Maina C.V."/>
            <person name="Martin D.M."/>
            <person name="McCarter J.P."/>
            <person name="McReynolds L."/>
            <person name="Mitreva M."/>
            <person name="Nutman T.B."/>
            <person name="Parkinson J."/>
            <person name="Peregrin-Alvarez J.M."/>
            <person name="Poole C."/>
            <person name="Ren Q."/>
            <person name="Saunders L."/>
            <person name="Sluder A.E."/>
            <person name="Smith K."/>
            <person name="Stanke M."/>
            <person name="Unnasch T.R."/>
            <person name="Ware J."/>
            <person name="Wei A.D."/>
            <person name="Weil G."/>
            <person name="Williams D.J."/>
            <person name="Zhang Y."/>
            <person name="Williams S.A."/>
            <person name="Fraser-Liggett C."/>
            <person name="Slatko B."/>
            <person name="Blaxter M.L."/>
            <person name="Scott A.L."/>
        </authorList>
    </citation>
    <scope>NUCLEOTIDE SEQUENCE</scope>
    <source>
        <strain evidence="1">FR3</strain>
    </source>
</reference>
<dbReference type="AlphaFoldDB" id="A0A1I9GC82"/>
<proteinExistence type="predicted"/>
<organism evidence="1">
    <name type="scientific">Brugia malayi</name>
    <name type="common">Filarial nematode worm</name>
    <dbReference type="NCBI Taxonomy" id="6279"/>
    <lineage>
        <taxon>Eukaryota</taxon>
        <taxon>Metazoa</taxon>
        <taxon>Ecdysozoa</taxon>
        <taxon>Nematoda</taxon>
        <taxon>Chromadorea</taxon>
        <taxon>Rhabditida</taxon>
        <taxon>Spirurina</taxon>
        <taxon>Spiruromorpha</taxon>
        <taxon>Filarioidea</taxon>
        <taxon>Onchocercidae</taxon>
        <taxon>Brugia</taxon>
    </lineage>
</organism>
<evidence type="ECO:0000313" key="1">
    <source>
        <dbReference type="EMBL" id="CRZ21996.1"/>
    </source>
</evidence>